<organism evidence="2 3">
    <name type="scientific">Asparagus officinalis</name>
    <name type="common">Garden asparagus</name>
    <dbReference type="NCBI Taxonomy" id="4686"/>
    <lineage>
        <taxon>Eukaryota</taxon>
        <taxon>Viridiplantae</taxon>
        <taxon>Streptophyta</taxon>
        <taxon>Embryophyta</taxon>
        <taxon>Tracheophyta</taxon>
        <taxon>Spermatophyta</taxon>
        <taxon>Magnoliopsida</taxon>
        <taxon>Liliopsida</taxon>
        <taxon>Asparagales</taxon>
        <taxon>Asparagaceae</taxon>
        <taxon>Asparagoideae</taxon>
        <taxon>Asparagus</taxon>
    </lineage>
</organism>
<evidence type="ECO:0000256" key="1">
    <source>
        <dbReference type="SAM" id="MobiDB-lite"/>
    </source>
</evidence>
<dbReference type="EMBL" id="CM007389">
    <property type="protein sequence ID" value="ONK58694.1"/>
    <property type="molecule type" value="Genomic_DNA"/>
</dbReference>
<protein>
    <submittedName>
        <fullName evidence="2">Uncharacterized protein</fullName>
    </submittedName>
</protein>
<dbReference type="AlphaFoldDB" id="A0A5P1E800"/>
<dbReference type="Gramene" id="ONK58694">
    <property type="protein sequence ID" value="ONK58694"/>
    <property type="gene ID" value="A4U43_C09F15710"/>
</dbReference>
<keyword evidence="3" id="KW-1185">Reference proteome</keyword>
<name>A0A5P1E800_ASPOF</name>
<feature type="region of interest" description="Disordered" evidence="1">
    <location>
        <begin position="102"/>
        <end position="123"/>
    </location>
</feature>
<evidence type="ECO:0000313" key="3">
    <source>
        <dbReference type="Proteomes" id="UP000243459"/>
    </source>
</evidence>
<reference evidence="3" key="1">
    <citation type="journal article" date="2017" name="Nat. Commun.">
        <title>The asparagus genome sheds light on the origin and evolution of a young Y chromosome.</title>
        <authorList>
            <person name="Harkess A."/>
            <person name="Zhou J."/>
            <person name="Xu C."/>
            <person name="Bowers J.E."/>
            <person name="Van der Hulst R."/>
            <person name="Ayyampalayam S."/>
            <person name="Mercati F."/>
            <person name="Riccardi P."/>
            <person name="McKain M.R."/>
            <person name="Kakrana A."/>
            <person name="Tang H."/>
            <person name="Ray J."/>
            <person name="Groenendijk J."/>
            <person name="Arikit S."/>
            <person name="Mathioni S.M."/>
            <person name="Nakano M."/>
            <person name="Shan H."/>
            <person name="Telgmann-Rauber A."/>
            <person name="Kanno A."/>
            <person name="Yue Z."/>
            <person name="Chen H."/>
            <person name="Li W."/>
            <person name="Chen Y."/>
            <person name="Xu X."/>
            <person name="Zhang Y."/>
            <person name="Luo S."/>
            <person name="Chen H."/>
            <person name="Gao J."/>
            <person name="Mao Z."/>
            <person name="Pires J.C."/>
            <person name="Luo M."/>
            <person name="Kudrna D."/>
            <person name="Wing R.A."/>
            <person name="Meyers B.C."/>
            <person name="Yi K."/>
            <person name="Kong H."/>
            <person name="Lavrijsen P."/>
            <person name="Sunseri F."/>
            <person name="Falavigna A."/>
            <person name="Ye Y."/>
            <person name="Leebens-Mack J.H."/>
            <person name="Chen G."/>
        </authorList>
    </citation>
    <scope>NUCLEOTIDE SEQUENCE [LARGE SCALE GENOMIC DNA]</scope>
    <source>
        <strain evidence="3">cv. DH0086</strain>
    </source>
</reference>
<sequence>MAAKARRRGASHGGPRSLLAVWRLRGWRRLRSLMAAPGLEAVRATGPSRLSGLGAERRKRLAGDVAVEVLGAGKPARAARGYRAVGGTWHRKSGLPERVHVDAKGGARGTRRGGGRSEERRTGRVGVAGSKLGCRARTRGALAVRDSRRRAKVRGWEWRAIERGGG</sequence>
<accession>A0A5P1E800</accession>
<evidence type="ECO:0000313" key="2">
    <source>
        <dbReference type="EMBL" id="ONK58694.1"/>
    </source>
</evidence>
<gene>
    <name evidence="2" type="ORF">A4U43_C09F15710</name>
</gene>
<dbReference type="Proteomes" id="UP000243459">
    <property type="component" value="Chromosome 9"/>
</dbReference>
<proteinExistence type="predicted"/>